<dbReference type="PROSITE" id="PS50097">
    <property type="entry name" value="BTB"/>
    <property type="match status" value="1"/>
</dbReference>
<protein>
    <submittedName>
        <fullName evidence="2">10958_t:CDS:1</fullName>
    </submittedName>
</protein>
<proteinExistence type="predicted"/>
<evidence type="ECO:0000313" key="3">
    <source>
        <dbReference type="Proteomes" id="UP000789570"/>
    </source>
</evidence>
<gene>
    <name evidence="2" type="ORF">FCALED_LOCUS4770</name>
</gene>
<dbReference type="Pfam" id="PF00651">
    <property type="entry name" value="BTB"/>
    <property type="match status" value="1"/>
</dbReference>
<dbReference type="InterPro" id="IPR011333">
    <property type="entry name" value="SKP1/BTB/POZ_sf"/>
</dbReference>
<organism evidence="2 3">
    <name type="scientific">Funneliformis caledonium</name>
    <dbReference type="NCBI Taxonomy" id="1117310"/>
    <lineage>
        <taxon>Eukaryota</taxon>
        <taxon>Fungi</taxon>
        <taxon>Fungi incertae sedis</taxon>
        <taxon>Mucoromycota</taxon>
        <taxon>Glomeromycotina</taxon>
        <taxon>Glomeromycetes</taxon>
        <taxon>Glomerales</taxon>
        <taxon>Glomeraceae</taxon>
        <taxon>Funneliformis</taxon>
    </lineage>
</organism>
<dbReference type="Proteomes" id="UP000789570">
    <property type="component" value="Unassembled WGS sequence"/>
</dbReference>
<feature type="non-terminal residue" evidence="2">
    <location>
        <position position="299"/>
    </location>
</feature>
<dbReference type="CDD" id="cd18186">
    <property type="entry name" value="BTB_POZ_ZBTB_KLHL-like"/>
    <property type="match status" value="1"/>
</dbReference>
<dbReference type="EMBL" id="CAJVPQ010000950">
    <property type="protein sequence ID" value="CAG8522460.1"/>
    <property type="molecule type" value="Genomic_DNA"/>
</dbReference>
<dbReference type="AlphaFoldDB" id="A0A9N9A9R5"/>
<feature type="domain" description="BTB" evidence="1">
    <location>
        <begin position="24"/>
        <end position="98"/>
    </location>
</feature>
<name>A0A9N9A9R5_9GLOM</name>
<dbReference type="OrthoDB" id="45365at2759"/>
<dbReference type="SMART" id="SM00225">
    <property type="entry name" value="BTB"/>
    <property type="match status" value="1"/>
</dbReference>
<evidence type="ECO:0000313" key="2">
    <source>
        <dbReference type="EMBL" id="CAG8522460.1"/>
    </source>
</evidence>
<dbReference type="Gene3D" id="3.30.710.10">
    <property type="entry name" value="Potassium Channel Kv1.1, Chain A"/>
    <property type="match status" value="1"/>
</dbReference>
<dbReference type="InterPro" id="IPR000210">
    <property type="entry name" value="BTB/POZ_dom"/>
</dbReference>
<keyword evidence="3" id="KW-1185">Reference proteome</keyword>
<evidence type="ECO:0000259" key="1">
    <source>
        <dbReference type="PROSITE" id="PS50097"/>
    </source>
</evidence>
<sequence length="299" mass="35044">MNEGEYYKTLSIDFNKLLTTCEDYNVIIGVGNDVDYMKFHAHSCILRARSPYFYSALSKEWVKRNEEGLIIFEKPNIHPKIFQCILKYIYGGMIDLNDYEPIISNYEKRLMIQDGSKWVEEDLIELEIILKNCVPLIRIDLISCKELPIELQPFQRMLTKNDSFIDDNSSDLYSDENLMCKSLLLSHRMPSIYPIDSTIIKWRHAAIISKWIDRQDALYHSFIFSFGDGKNLNQAVLSRIRKDHDGMALFCADVRGPSFGCHDLWMPNFNNLSLRCTSKSSYYEKTIIDTRKFDVEEYE</sequence>
<comment type="caution">
    <text evidence="2">The sequence shown here is derived from an EMBL/GenBank/DDBJ whole genome shotgun (WGS) entry which is preliminary data.</text>
</comment>
<accession>A0A9N9A9R5</accession>
<reference evidence="2" key="1">
    <citation type="submission" date="2021-06" db="EMBL/GenBank/DDBJ databases">
        <authorList>
            <person name="Kallberg Y."/>
            <person name="Tangrot J."/>
            <person name="Rosling A."/>
        </authorList>
    </citation>
    <scope>NUCLEOTIDE SEQUENCE</scope>
    <source>
        <strain evidence="2">UK204</strain>
    </source>
</reference>
<dbReference type="SUPFAM" id="SSF54695">
    <property type="entry name" value="POZ domain"/>
    <property type="match status" value="1"/>
</dbReference>